<dbReference type="PANTHER" id="PTHR21581">
    <property type="entry name" value="D-ALANYL-D-ALANINE CARBOXYPEPTIDASE"/>
    <property type="match status" value="1"/>
</dbReference>
<keyword evidence="4" id="KW-0133">Cell shape</keyword>
<dbReference type="GO" id="GO:0071555">
    <property type="term" value="P:cell wall organization"/>
    <property type="evidence" value="ECO:0007669"/>
    <property type="project" value="UniProtKB-KW"/>
</dbReference>
<evidence type="ECO:0000259" key="11">
    <source>
        <dbReference type="Pfam" id="PF00768"/>
    </source>
</evidence>
<feature type="binding site" evidence="8">
    <location>
        <position position="337"/>
    </location>
    <ligand>
        <name>substrate</name>
    </ligand>
</feature>
<dbReference type="SUPFAM" id="SSF56601">
    <property type="entry name" value="beta-lactamase/transpeptidase-like"/>
    <property type="match status" value="1"/>
</dbReference>
<dbReference type="GO" id="GO:0009002">
    <property type="term" value="F:serine-type D-Ala-D-Ala carboxypeptidase activity"/>
    <property type="evidence" value="ECO:0007669"/>
    <property type="project" value="InterPro"/>
</dbReference>
<evidence type="ECO:0000256" key="3">
    <source>
        <dbReference type="ARBA" id="ARBA00022801"/>
    </source>
</evidence>
<evidence type="ECO:0000256" key="6">
    <source>
        <dbReference type="ARBA" id="ARBA00023316"/>
    </source>
</evidence>
<protein>
    <recommendedName>
        <fullName evidence="11">Peptidase S11 D-alanyl-D-alanine carboxypeptidase A N-terminal domain-containing protein</fullName>
    </recommendedName>
</protein>
<dbReference type="PANTHER" id="PTHR21581:SF11">
    <property type="entry name" value="D-ALANYL-D-ALANINE CARBOXYPEPTIDASE DACA"/>
    <property type="match status" value="1"/>
</dbReference>
<reference evidence="12 13" key="1">
    <citation type="journal article" date="2019" name="Appl. Microbiol. Biotechnol.">
        <title>Uncovering carbohydrate metabolism through a genotype-phenotype association study of 56 lactic acid bacteria genomes.</title>
        <authorList>
            <person name="Buron-Moles G."/>
            <person name="Chailyan A."/>
            <person name="Dolejs I."/>
            <person name="Forster J."/>
            <person name="Miks M.H."/>
        </authorList>
    </citation>
    <scope>NUCLEOTIDE SEQUENCE [LARGE SCALE GENOMIC DNA]</scope>
    <source>
        <strain evidence="12 13">ATCC 49373</strain>
    </source>
</reference>
<dbReference type="OrthoDB" id="9791132at2"/>
<dbReference type="AlphaFoldDB" id="A0A4R5NFS4"/>
<feature type="domain" description="Peptidase S11 D-alanyl-D-alanine carboxypeptidase A N-terminal" evidence="11">
    <location>
        <begin position="118"/>
        <end position="367"/>
    </location>
</feature>
<name>A0A4R5NFS4_9LACO</name>
<dbReference type="InterPro" id="IPR001967">
    <property type="entry name" value="Peptidase_S11_N"/>
</dbReference>
<feature type="chain" id="PRO_5020312346" description="Peptidase S11 D-alanyl-D-alanine carboxypeptidase A N-terminal domain-containing protein" evidence="10">
    <location>
        <begin position="28"/>
        <end position="422"/>
    </location>
</feature>
<feature type="active site" description="Acyl-ester intermediate" evidence="7">
    <location>
        <position position="147"/>
    </location>
</feature>
<evidence type="ECO:0000256" key="5">
    <source>
        <dbReference type="ARBA" id="ARBA00022984"/>
    </source>
</evidence>
<gene>
    <name evidence="12" type="ORF">C5L31_000276</name>
</gene>
<dbReference type="STRING" id="1122149.FD44_GL001096"/>
<sequence length="422" mass="46772">MKYRQILFRLIVAVFGLLFMMPMTGHAAAGQSVSEVLSQPQAYRIVNSAATIYNPRTKQTLSVGTDVNRISYVVKKSSAVSSRGVSRVSYVYLSDQKQGWIWSRYLKRAANATGPNLKNATAALSMNLATGQTLYAKNVNSPKLVASTAKLMTLYLVLTKVHSMKNGWNQVVTATQNKNLIKMSRDTEYGGFKFKTTHQYTVRDLVNAAVVQSSNNAAIALGEWVAGSNTKFVALMNQTAQDWHLTQTHFVSASGLENEDLKKFDLVLPGSSRDGANKLSASNLATIARKLLLRYPEIVDFSNQRTKKVDGQTLYNYNPLLEGAADYDNQLQVDGLKTGYTEKAGICYVGTAALHGNRIVTVILKDKNAFKDTDKLMKYTKTINVPIGAISLTKQFKMERNTNRQKESLLGELKLQSQFHIN</sequence>
<dbReference type="Pfam" id="PF00768">
    <property type="entry name" value="Peptidase_S11"/>
    <property type="match status" value="1"/>
</dbReference>
<dbReference type="Gene3D" id="3.40.710.10">
    <property type="entry name" value="DD-peptidase/beta-lactamase superfamily"/>
    <property type="match status" value="1"/>
</dbReference>
<dbReference type="GO" id="GO:0009252">
    <property type="term" value="P:peptidoglycan biosynthetic process"/>
    <property type="evidence" value="ECO:0007669"/>
    <property type="project" value="UniProtKB-KW"/>
</dbReference>
<dbReference type="RefSeq" id="WP_010619438.1">
    <property type="nucleotide sequence ID" value="NZ_CP042371.1"/>
</dbReference>
<keyword evidence="2 10" id="KW-0732">Signal</keyword>
<comment type="similarity">
    <text evidence="1 9">Belongs to the peptidase S11 family.</text>
</comment>
<evidence type="ECO:0000313" key="13">
    <source>
        <dbReference type="Proteomes" id="UP000294854"/>
    </source>
</evidence>
<dbReference type="EMBL" id="PUFO01000094">
    <property type="protein sequence ID" value="TDG72951.1"/>
    <property type="molecule type" value="Genomic_DNA"/>
</dbReference>
<dbReference type="InterPro" id="IPR018044">
    <property type="entry name" value="Peptidase_S11"/>
</dbReference>
<evidence type="ECO:0000313" key="12">
    <source>
        <dbReference type="EMBL" id="TDG72951.1"/>
    </source>
</evidence>
<dbReference type="InterPro" id="IPR012338">
    <property type="entry name" value="Beta-lactam/transpept-like"/>
</dbReference>
<keyword evidence="6" id="KW-0961">Cell wall biogenesis/degradation</keyword>
<evidence type="ECO:0000256" key="2">
    <source>
        <dbReference type="ARBA" id="ARBA00022729"/>
    </source>
</evidence>
<feature type="active site" evidence="7">
    <location>
        <position position="213"/>
    </location>
</feature>
<evidence type="ECO:0000256" key="7">
    <source>
        <dbReference type="PIRSR" id="PIRSR618044-1"/>
    </source>
</evidence>
<evidence type="ECO:0000256" key="4">
    <source>
        <dbReference type="ARBA" id="ARBA00022960"/>
    </source>
</evidence>
<accession>A0A4R5NFS4</accession>
<feature type="active site" description="Proton acceptor" evidence="7">
    <location>
        <position position="150"/>
    </location>
</feature>
<organism evidence="12 13">
    <name type="scientific">Secundilactobacillus malefermentans</name>
    <dbReference type="NCBI Taxonomy" id="176292"/>
    <lineage>
        <taxon>Bacteria</taxon>
        <taxon>Bacillati</taxon>
        <taxon>Bacillota</taxon>
        <taxon>Bacilli</taxon>
        <taxon>Lactobacillales</taxon>
        <taxon>Lactobacillaceae</taxon>
        <taxon>Secundilactobacillus</taxon>
    </lineage>
</organism>
<dbReference type="Proteomes" id="UP000294854">
    <property type="component" value="Unassembled WGS sequence"/>
</dbReference>
<feature type="signal peptide" evidence="10">
    <location>
        <begin position="1"/>
        <end position="27"/>
    </location>
</feature>
<keyword evidence="5" id="KW-0573">Peptidoglycan synthesis</keyword>
<proteinExistence type="inferred from homology"/>
<keyword evidence="13" id="KW-1185">Reference proteome</keyword>
<evidence type="ECO:0000256" key="8">
    <source>
        <dbReference type="PIRSR" id="PIRSR618044-2"/>
    </source>
</evidence>
<evidence type="ECO:0000256" key="1">
    <source>
        <dbReference type="ARBA" id="ARBA00007164"/>
    </source>
</evidence>
<keyword evidence="3" id="KW-0378">Hydrolase</keyword>
<evidence type="ECO:0000256" key="10">
    <source>
        <dbReference type="SAM" id="SignalP"/>
    </source>
</evidence>
<evidence type="ECO:0000256" key="9">
    <source>
        <dbReference type="RuleBase" id="RU004016"/>
    </source>
</evidence>
<comment type="caution">
    <text evidence="12">The sequence shown here is derived from an EMBL/GenBank/DDBJ whole genome shotgun (WGS) entry which is preliminary data.</text>
</comment>
<dbReference type="GO" id="GO:0006508">
    <property type="term" value="P:proteolysis"/>
    <property type="evidence" value="ECO:0007669"/>
    <property type="project" value="InterPro"/>
</dbReference>
<dbReference type="PRINTS" id="PR00725">
    <property type="entry name" value="DADACBPTASE1"/>
</dbReference>
<dbReference type="GO" id="GO:0008360">
    <property type="term" value="P:regulation of cell shape"/>
    <property type="evidence" value="ECO:0007669"/>
    <property type="project" value="UniProtKB-KW"/>
</dbReference>